<evidence type="ECO:0000259" key="4">
    <source>
        <dbReference type="PROSITE" id="PS50048"/>
    </source>
</evidence>
<dbReference type="Pfam" id="PF11951">
    <property type="entry name" value="Fungal_trans_2"/>
    <property type="match status" value="1"/>
</dbReference>
<evidence type="ECO:0000313" key="5">
    <source>
        <dbReference type="EMBL" id="KAH7232721.1"/>
    </source>
</evidence>
<evidence type="ECO:0000256" key="2">
    <source>
        <dbReference type="ARBA" id="ARBA00023242"/>
    </source>
</evidence>
<feature type="region of interest" description="Disordered" evidence="3">
    <location>
        <begin position="87"/>
        <end position="113"/>
    </location>
</feature>
<dbReference type="InterPro" id="IPR021858">
    <property type="entry name" value="Fun_TF"/>
</dbReference>
<comment type="subcellular location">
    <subcellularLocation>
        <location evidence="1">Nucleus</location>
    </subcellularLocation>
</comment>
<organism evidence="5 6">
    <name type="scientific">Fusarium solani</name>
    <name type="common">Filamentous fungus</name>
    <dbReference type="NCBI Taxonomy" id="169388"/>
    <lineage>
        <taxon>Eukaryota</taxon>
        <taxon>Fungi</taxon>
        <taxon>Dikarya</taxon>
        <taxon>Ascomycota</taxon>
        <taxon>Pezizomycotina</taxon>
        <taxon>Sordariomycetes</taxon>
        <taxon>Hypocreomycetidae</taxon>
        <taxon>Hypocreales</taxon>
        <taxon>Nectriaceae</taxon>
        <taxon>Fusarium</taxon>
        <taxon>Fusarium solani species complex</taxon>
    </lineage>
</organism>
<evidence type="ECO:0000313" key="6">
    <source>
        <dbReference type="Proteomes" id="UP000736672"/>
    </source>
</evidence>
<feature type="domain" description="Zn(2)-C6 fungal-type" evidence="4">
    <location>
        <begin position="20"/>
        <end position="50"/>
    </location>
</feature>
<evidence type="ECO:0000256" key="1">
    <source>
        <dbReference type="ARBA" id="ARBA00004123"/>
    </source>
</evidence>
<dbReference type="SUPFAM" id="SSF57701">
    <property type="entry name" value="Zn2/Cys6 DNA-binding domain"/>
    <property type="match status" value="1"/>
</dbReference>
<dbReference type="GO" id="GO:0000981">
    <property type="term" value="F:DNA-binding transcription factor activity, RNA polymerase II-specific"/>
    <property type="evidence" value="ECO:0007669"/>
    <property type="project" value="InterPro"/>
</dbReference>
<name>A0A9P9JTH4_FUSSL</name>
<dbReference type="Proteomes" id="UP000736672">
    <property type="component" value="Unassembled WGS sequence"/>
</dbReference>
<evidence type="ECO:0000256" key="3">
    <source>
        <dbReference type="SAM" id="MobiDB-lite"/>
    </source>
</evidence>
<accession>A0A9P9JTH4</accession>
<dbReference type="AlphaFoldDB" id="A0A9P9JTH4"/>
<dbReference type="GO" id="GO:0008270">
    <property type="term" value="F:zinc ion binding"/>
    <property type="evidence" value="ECO:0007669"/>
    <property type="project" value="InterPro"/>
</dbReference>
<dbReference type="SMART" id="SM00066">
    <property type="entry name" value="GAL4"/>
    <property type="match status" value="1"/>
</dbReference>
<dbReference type="CDD" id="cd00067">
    <property type="entry name" value="GAL4"/>
    <property type="match status" value="1"/>
</dbReference>
<reference evidence="5" key="1">
    <citation type="journal article" date="2021" name="Nat. Commun.">
        <title>Genetic determinants of endophytism in the Arabidopsis root mycobiome.</title>
        <authorList>
            <person name="Mesny F."/>
            <person name="Miyauchi S."/>
            <person name="Thiergart T."/>
            <person name="Pickel B."/>
            <person name="Atanasova L."/>
            <person name="Karlsson M."/>
            <person name="Huettel B."/>
            <person name="Barry K.W."/>
            <person name="Haridas S."/>
            <person name="Chen C."/>
            <person name="Bauer D."/>
            <person name="Andreopoulos W."/>
            <person name="Pangilinan J."/>
            <person name="LaButti K."/>
            <person name="Riley R."/>
            <person name="Lipzen A."/>
            <person name="Clum A."/>
            <person name="Drula E."/>
            <person name="Henrissat B."/>
            <person name="Kohler A."/>
            <person name="Grigoriev I.V."/>
            <person name="Martin F.M."/>
            <person name="Hacquard S."/>
        </authorList>
    </citation>
    <scope>NUCLEOTIDE SEQUENCE</scope>
    <source>
        <strain evidence="5">FSSC 5 MPI-SDFR-AT-0091</strain>
    </source>
</reference>
<dbReference type="InterPro" id="IPR001138">
    <property type="entry name" value="Zn2Cys6_DnaBD"/>
</dbReference>
<sequence>MSQLLTMARGRPRHSRSKTGCLCCRLRRKKCTEEKPICTSCKKLGLLCTWPQSNEFAWRQNMGIEGDLPTRQALDSLSQVLSRIKTTQRCDTPTSLEEPESPPIASSPPSLSPNSPLLSFSDFITGHLNELIGPFPADDEPPSLENPPTDNDLYAKTATATPASPSKRARQSTDDSLTPYFLSTISGAWASLDSISQRVLLFYIDYTSERMIPRKPGTTNVWKSTILQLAETDKLVLNAVLALGSIHLAAGKGKNHPVAEANTKYMLRCINGLQPLLKDWVGSTTAIGDDTLRLMLVTCLLAEHECIGGNLNGTLRLHLRGCYPAARVLESRKTSSQMELVTHLLEHTALLQFSSALRFPRPGDKSGNDWMDISRMVQDGRFTLLKSFESFGAYFGCSADLYEIIPRLHKFYATRQLEITTGRDLGCTLDFKRLLFELSSWRPIQDRSQDYYNHTEMWLNDIGGYQGSEHRAAQDKANKRREFEQSPMIAAAYAVQNMLILFLYSAYLRHREDLDRLAVATRPIVDESLDIIERIKGSSWENTTWWPMVIIGSYATTSEHRGRLLSTLCALSPPMGIVSRGIELLKEIWNSPDDVFGLEGLSKVVGANEAYCFG</sequence>
<dbReference type="PROSITE" id="PS00463">
    <property type="entry name" value="ZN2_CY6_FUNGAL_1"/>
    <property type="match status" value="1"/>
</dbReference>
<dbReference type="Gene3D" id="4.10.240.10">
    <property type="entry name" value="Zn(2)-C6 fungal-type DNA-binding domain"/>
    <property type="match status" value="1"/>
</dbReference>
<keyword evidence="2" id="KW-0539">Nucleus</keyword>
<keyword evidence="6" id="KW-1185">Reference proteome</keyword>
<dbReference type="OrthoDB" id="5071369at2759"/>
<proteinExistence type="predicted"/>
<dbReference type="InterPro" id="IPR036864">
    <property type="entry name" value="Zn2-C6_fun-type_DNA-bd_sf"/>
</dbReference>
<gene>
    <name evidence="5" type="ORF">B0J15DRAFT_572226</name>
</gene>
<dbReference type="GO" id="GO:0005634">
    <property type="term" value="C:nucleus"/>
    <property type="evidence" value="ECO:0007669"/>
    <property type="project" value="UniProtKB-SubCell"/>
</dbReference>
<dbReference type="EMBL" id="JAGTJS010000028">
    <property type="protein sequence ID" value="KAH7232721.1"/>
    <property type="molecule type" value="Genomic_DNA"/>
</dbReference>
<dbReference type="Pfam" id="PF00172">
    <property type="entry name" value="Zn_clus"/>
    <property type="match status" value="1"/>
</dbReference>
<protein>
    <submittedName>
        <fullName evidence="5">Fungal-specific transcription factor domain-containing protein</fullName>
    </submittedName>
</protein>
<feature type="compositionally biased region" description="Low complexity" evidence="3">
    <location>
        <begin position="155"/>
        <end position="166"/>
    </location>
</feature>
<dbReference type="PANTHER" id="PTHR37534:SF46">
    <property type="entry name" value="ZN(II)2CYS6 TRANSCRIPTION FACTOR (EUROFUNG)"/>
    <property type="match status" value="1"/>
</dbReference>
<dbReference type="PANTHER" id="PTHR37534">
    <property type="entry name" value="TRANSCRIPTIONAL ACTIVATOR PROTEIN UGA3"/>
    <property type="match status" value="1"/>
</dbReference>
<dbReference type="PROSITE" id="PS50048">
    <property type="entry name" value="ZN2_CY6_FUNGAL_2"/>
    <property type="match status" value="1"/>
</dbReference>
<feature type="region of interest" description="Disordered" evidence="3">
    <location>
        <begin position="131"/>
        <end position="173"/>
    </location>
</feature>
<comment type="caution">
    <text evidence="5">The sequence shown here is derived from an EMBL/GenBank/DDBJ whole genome shotgun (WGS) entry which is preliminary data.</text>
</comment>